<dbReference type="HOGENOM" id="CLU_2699559_0_0_6"/>
<sequence>MRWWHIRRLKRYWIEHLALRRKAFRDGRLGFLAVFHHERCYRDIQREVFNIKLKDVRNLSENNRKRTARAVWS</sequence>
<dbReference type="Proteomes" id="UP000005959">
    <property type="component" value="Unassembled WGS sequence"/>
</dbReference>
<evidence type="ECO:0000313" key="2">
    <source>
        <dbReference type="Proteomes" id="UP000005959"/>
    </source>
</evidence>
<comment type="caution">
    <text evidence="1">The sequence shown here is derived from an EMBL/GenBank/DDBJ whole genome shotgun (WGS) entry which is preliminary data.</text>
</comment>
<dbReference type="EMBL" id="AGCI01000048">
    <property type="protein sequence ID" value="EHM42716.1"/>
    <property type="molecule type" value="Genomic_DNA"/>
</dbReference>
<dbReference type="AlphaFoldDB" id="G9Y6L6"/>
<reference evidence="1 2" key="1">
    <citation type="submission" date="2011-08" db="EMBL/GenBank/DDBJ databases">
        <authorList>
            <person name="Weinstock G."/>
            <person name="Sodergren E."/>
            <person name="Clifton S."/>
            <person name="Fulton L."/>
            <person name="Fulton B."/>
            <person name="Courtney L."/>
            <person name="Fronick C."/>
            <person name="Harrison M."/>
            <person name="Strong C."/>
            <person name="Farmer C."/>
            <person name="Delahaunty K."/>
            <person name="Markovic C."/>
            <person name="Hall O."/>
            <person name="Minx P."/>
            <person name="Tomlinson C."/>
            <person name="Mitreva M."/>
            <person name="Hou S."/>
            <person name="Chen J."/>
            <person name="Wollam A."/>
            <person name="Pepin K.H."/>
            <person name="Johnson M."/>
            <person name="Bhonagiri V."/>
            <person name="Zhang X."/>
            <person name="Suruliraj S."/>
            <person name="Warren W."/>
            <person name="Chinwalla A."/>
            <person name="Mardis E.R."/>
            <person name="Wilson R.K."/>
        </authorList>
    </citation>
    <scope>NUCLEOTIDE SEQUENCE [LARGE SCALE GENOMIC DNA]</scope>
    <source>
        <strain evidence="1 2">ATCC 51873</strain>
    </source>
</reference>
<name>G9Y6L6_HAFAL</name>
<gene>
    <name evidence="1" type="ORF">HMPREF0454_02114</name>
</gene>
<proteinExistence type="predicted"/>
<evidence type="ECO:0000313" key="1">
    <source>
        <dbReference type="EMBL" id="EHM42716.1"/>
    </source>
</evidence>
<accession>G9Y6L6</accession>
<organism evidence="1 2">
    <name type="scientific">Hafnia alvei ATCC 51873</name>
    <dbReference type="NCBI Taxonomy" id="1002364"/>
    <lineage>
        <taxon>Bacteria</taxon>
        <taxon>Pseudomonadati</taxon>
        <taxon>Pseudomonadota</taxon>
        <taxon>Gammaproteobacteria</taxon>
        <taxon>Enterobacterales</taxon>
        <taxon>Hafniaceae</taxon>
        <taxon>Hafnia</taxon>
    </lineage>
</organism>
<protein>
    <submittedName>
        <fullName evidence="1">Uncharacterized protein</fullName>
    </submittedName>
</protein>